<keyword evidence="4" id="KW-1185">Reference proteome</keyword>
<gene>
    <name evidence="3" type="ORF">SAMN06265361_10245</name>
</gene>
<evidence type="ECO:0000313" key="4">
    <source>
        <dbReference type="Proteomes" id="UP001157946"/>
    </source>
</evidence>
<dbReference type="InterPro" id="IPR039422">
    <property type="entry name" value="MarR/SlyA-like"/>
</dbReference>
<dbReference type="AlphaFoldDB" id="A0AA45WKR6"/>
<evidence type="ECO:0000256" key="1">
    <source>
        <dbReference type="ARBA" id="ARBA00023125"/>
    </source>
</evidence>
<dbReference type="SMART" id="SM00347">
    <property type="entry name" value="HTH_MARR"/>
    <property type="match status" value="1"/>
</dbReference>
<protein>
    <submittedName>
        <fullName evidence="3">DNA-binding transcriptional regulator, MarR family</fullName>
    </submittedName>
</protein>
<dbReference type="InterPro" id="IPR036388">
    <property type="entry name" value="WH-like_DNA-bd_sf"/>
</dbReference>
<dbReference type="PANTHER" id="PTHR33164:SF101">
    <property type="entry name" value="TRANSCRIPTIONAL REPRESSOR MPRA"/>
    <property type="match status" value="1"/>
</dbReference>
<reference evidence="3" key="1">
    <citation type="submission" date="2017-05" db="EMBL/GenBank/DDBJ databases">
        <authorList>
            <person name="Varghese N."/>
            <person name="Submissions S."/>
        </authorList>
    </citation>
    <scope>NUCLEOTIDE SEQUENCE</scope>
    <source>
        <strain evidence="3">DSM 45262</strain>
    </source>
</reference>
<name>A0AA45WKR6_9BACL</name>
<dbReference type="Gene3D" id="1.10.10.10">
    <property type="entry name" value="Winged helix-like DNA-binding domain superfamily/Winged helix DNA-binding domain"/>
    <property type="match status" value="1"/>
</dbReference>
<proteinExistence type="predicted"/>
<comment type="caution">
    <text evidence="3">The sequence shown here is derived from an EMBL/GenBank/DDBJ whole genome shotgun (WGS) entry which is preliminary data.</text>
</comment>
<dbReference type="EMBL" id="FXTU01000002">
    <property type="protein sequence ID" value="SMP08601.1"/>
    <property type="molecule type" value="Genomic_DNA"/>
</dbReference>
<dbReference type="PROSITE" id="PS50995">
    <property type="entry name" value="HTH_MARR_2"/>
    <property type="match status" value="1"/>
</dbReference>
<accession>A0AA45WKR6</accession>
<dbReference type="Pfam" id="PF01047">
    <property type="entry name" value="MarR"/>
    <property type="match status" value="1"/>
</dbReference>
<evidence type="ECO:0000259" key="2">
    <source>
        <dbReference type="PROSITE" id="PS50995"/>
    </source>
</evidence>
<dbReference type="InterPro" id="IPR036390">
    <property type="entry name" value="WH_DNA-bd_sf"/>
</dbReference>
<feature type="domain" description="HTH marR-type" evidence="2">
    <location>
        <begin position="14"/>
        <end position="144"/>
    </location>
</feature>
<dbReference type="GO" id="GO:0003677">
    <property type="term" value="F:DNA binding"/>
    <property type="evidence" value="ECO:0007669"/>
    <property type="project" value="UniProtKB-KW"/>
</dbReference>
<evidence type="ECO:0000313" key="3">
    <source>
        <dbReference type="EMBL" id="SMP08601.1"/>
    </source>
</evidence>
<dbReference type="PANTHER" id="PTHR33164">
    <property type="entry name" value="TRANSCRIPTIONAL REGULATOR, MARR FAMILY"/>
    <property type="match status" value="1"/>
</dbReference>
<dbReference type="GO" id="GO:0006950">
    <property type="term" value="P:response to stress"/>
    <property type="evidence" value="ECO:0007669"/>
    <property type="project" value="TreeGrafter"/>
</dbReference>
<dbReference type="InterPro" id="IPR000835">
    <property type="entry name" value="HTH_MarR-typ"/>
</dbReference>
<dbReference type="SUPFAM" id="SSF46785">
    <property type="entry name" value="Winged helix' DNA-binding domain"/>
    <property type="match status" value="1"/>
</dbReference>
<keyword evidence="1 3" id="KW-0238">DNA-binding</keyword>
<organism evidence="3 4">
    <name type="scientific">Laceyella tengchongensis</name>
    <dbReference type="NCBI Taxonomy" id="574699"/>
    <lineage>
        <taxon>Bacteria</taxon>
        <taxon>Bacillati</taxon>
        <taxon>Bacillota</taxon>
        <taxon>Bacilli</taxon>
        <taxon>Bacillales</taxon>
        <taxon>Thermoactinomycetaceae</taxon>
        <taxon>Laceyella</taxon>
    </lineage>
</organism>
<dbReference type="GO" id="GO:0003700">
    <property type="term" value="F:DNA-binding transcription factor activity"/>
    <property type="evidence" value="ECO:0007669"/>
    <property type="project" value="InterPro"/>
</dbReference>
<dbReference type="PRINTS" id="PR00598">
    <property type="entry name" value="HTHMARR"/>
</dbReference>
<dbReference type="Proteomes" id="UP001157946">
    <property type="component" value="Unassembled WGS sequence"/>
</dbReference>
<dbReference type="RefSeq" id="WP_106342652.1">
    <property type="nucleotide sequence ID" value="NZ_FXTU01000002.1"/>
</dbReference>
<sequence length="155" mass="18003">MDKEKLVAMTESFRTNLSTLIRLSKDLLERQLMRHDVPITARQFAVLVQLSKQPLTIKRLGEVFSIEPPTLIPIIDTLERHQLVRRLTDKQDRRKKHVETTDKGQRLIQHMHQHIEQNPIAIALSTMGEENSQQLIDLLAELVVHLQAAHRKETD</sequence>